<evidence type="ECO:0000256" key="7">
    <source>
        <dbReference type="ARBA" id="ARBA00022824"/>
    </source>
</evidence>
<evidence type="ECO:0000313" key="23">
    <source>
        <dbReference type="EMBL" id="EDO42736.1"/>
    </source>
</evidence>
<dbReference type="PhylomeDB" id="A7S0I4"/>
<protein>
    <recommendedName>
        <fullName evidence="15">Steroid 21-hydroxylase</fullName>
        <ecNumber evidence="14">1.14.14.16</ecNumber>
    </recommendedName>
    <alternativeName>
        <fullName evidence="19">21-OHase</fullName>
    </alternativeName>
    <alternativeName>
        <fullName evidence="16">Cytochrome P-450c21</fullName>
    </alternativeName>
    <alternativeName>
        <fullName evidence="20">Cytochrome P450 21</fullName>
    </alternativeName>
    <alternativeName>
        <fullName evidence="18">Cytochrome P450 XXI</fullName>
    </alternativeName>
    <alternativeName>
        <fullName evidence="17">Cytochrome P450-C21</fullName>
    </alternativeName>
</protein>
<gene>
    <name evidence="23" type="ORF">NEMVEDRAFT_v1g164939</name>
</gene>
<dbReference type="InParanoid" id="A7S0I4"/>
<dbReference type="CDD" id="cd11027">
    <property type="entry name" value="CYP17A1-like"/>
    <property type="match status" value="1"/>
</dbReference>
<comment type="cofactor">
    <cofactor evidence="21">
        <name>heme</name>
        <dbReference type="ChEBI" id="CHEBI:30413"/>
    </cofactor>
</comment>
<evidence type="ECO:0000256" key="12">
    <source>
        <dbReference type="ARBA" id="ARBA00023121"/>
    </source>
</evidence>
<evidence type="ECO:0000256" key="21">
    <source>
        <dbReference type="PIRSR" id="PIRSR602401-1"/>
    </source>
</evidence>
<evidence type="ECO:0000256" key="19">
    <source>
        <dbReference type="ARBA" id="ARBA00044304"/>
    </source>
</evidence>
<proteinExistence type="inferred from homology"/>
<dbReference type="InterPro" id="IPR001128">
    <property type="entry name" value="Cyt_P450"/>
</dbReference>
<organism evidence="23 24">
    <name type="scientific">Nematostella vectensis</name>
    <name type="common">Starlet sea anemone</name>
    <dbReference type="NCBI Taxonomy" id="45351"/>
    <lineage>
        <taxon>Eukaryota</taxon>
        <taxon>Metazoa</taxon>
        <taxon>Cnidaria</taxon>
        <taxon>Anthozoa</taxon>
        <taxon>Hexacorallia</taxon>
        <taxon>Actiniaria</taxon>
        <taxon>Edwardsiidae</taxon>
        <taxon>Nematostella</taxon>
    </lineage>
</organism>
<sequence length="472" mass="53568">MATPTNLPDGPKPLPLIGNLHNIAGSEIHLAVTKLVKDYGDVFTLRILGESIVFINSGAAAKEAMLGKHMDDFAGRPKKFTFDYITRNCQDIILGDYSRALNWRRKVFHSALRMYAPRFDNIIREQIVAFESRMDASEGLPVDSRDEFALLILNIICSFVCGKTYSLDDPEFKKIKQFNIYSAEVPVATCILNIFPWLIHFPLKSSRLFKGFRNTRDEVLDKIFLAHKETFQEGNIRDLADALLQAKIEIEREDKKAVGMVTDDHVIMMLSDIFGGGLESTISSLRWCVAFLIYHPEVQARAQAELDDVIGEKFPTLADREKLPYIEAVIAETLRMGSNVPLAIPHKAIRDTAFRERAIPKGTTVLLNLWAIHRDPKEWSNPEEFYPGRFINSNGEFEVPSKLSFLPFSLGRRVCVGQSVAKAELFLIVARMIQRYTFETPRDTPRPCLEGVVGVTRYIEDFKFCARPRTTT</sequence>
<dbReference type="Gene3D" id="1.10.630.10">
    <property type="entry name" value="Cytochrome P450"/>
    <property type="match status" value="1"/>
</dbReference>
<dbReference type="PRINTS" id="PR00385">
    <property type="entry name" value="P450"/>
</dbReference>
<reference evidence="23 24" key="1">
    <citation type="journal article" date="2007" name="Science">
        <title>Sea anemone genome reveals ancestral eumetazoan gene repertoire and genomic organization.</title>
        <authorList>
            <person name="Putnam N.H."/>
            <person name="Srivastava M."/>
            <person name="Hellsten U."/>
            <person name="Dirks B."/>
            <person name="Chapman J."/>
            <person name="Salamov A."/>
            <person name="Terry A."/>
            <person name="Shapiro H."/>
            <person name="Lindquist E."/>
            <person name="Kapitonov V.V."/>
            <person name="Jurka J."/>
            <person name="Genikhovich G."/>
            <person name="Grigoriev I.V."/>
            <person name="Lucas S.M."/>
            <person name="Steele R.E."/>
            <person name="Finnerty J.R."/>
            <person name="Technau U."/>
            <person name="Martindale M.Q."/>
            <person name="Rokhsar D.S."/>
        </authorList>
    </citation>
    <scope>NUCLEOTIDE SEQUENCE [LARGE SCALE GENOMIC DNA]</scope>
    <source>
        <strain evidence="24">CH2 X CH6</strain>
    </source>
</reference>
<evidence type="ECO:0000256" key="8">
    <source>
        <dbReference type="ARBA" id="ARBA00022848"/>
    </source>
</evidence>
<dbReference type="PANTHER" id="PTHR24289">
    <property type="entry name" value="STEROID 17-ALPHA-HYDROXYLASE/17,20 LYASE"/>
    <property type="match status" value="1"/>
</dbReference>
<evidence type="ECO:0000256" key="2">
    <source>
        <dbReference type="ARBA" id="ARBA00004524"/>
    </source>
</evidence>
<evidence type="ECO:0000256" key="17">
    <source>
        <dbReference type="ARBA" id="ARBA00044265"/>
    </source>
</evidence>
<dbReference type="PROSITE" id="PS00086">
    <property type="entry name" value="CYTOCHROME_P450"/>
    <property type="match status" value="1"/>
</dbReference>
<evidence type="ECO:0000256" key="3">
    <source>
        <dbReference type="ARBA" id="ARBA00004586"/>
    </source>
</evidence>
<dbReference type="GO" id="GO:0004508">
    <property type="term" value="F:steroid 17-alpha-monooxygenase activity"/>
    <property type="evidence" value="ECO:0000318"/>
    <property type="project" value="GO_Central"/>
</dbReference>
<keyword evidence="10 21" id="KW-0408">Iron</keyword>
<evidence type="ECO:0000256" key="13">
    <source>
        <dbReference type="ARBA" id="ARBA00023136"/>
    </source>
</evidence>
<dbReference type="STRING" id="45351.A7S0I4"/>
<comment type="subcellular location">
    <subcellularLocation>
        <location evidence="1">Endomembrane system</location>
        <topology evidence="1">Peripheral membrane protein</topology>
    </subcellularLocation>
    <subcellularLocation>
        <location evidence="3">Endoplasmic reticulum membrane</location>
    </subcellularLocation>
    <subcellularLocation>
        <location evidence="2">Microsome membrane</location>
    </subcellularLocation>
</comment>
<keyword evidence="6 21" id="KW-0479">Metal-binding</keyword>
<dbReference type="AlphaFoldDB" id="A7S0I4"/>
<evidence type="ECO:0000256" key="1">
    <source>
        <dbReference type="ARBA" id="ARBA00004184"/>
    </source>
</evidence>
<dbReference type="GO" id="GO:0042446">
    <property type="term" value="P:hormone biosynthetic process"/>
    <property type="evidence" value="ECO:0000318"/>
    <property type="project" value="GO_Central"/>
</dbReference>
<dbReference type="Proteomes" id="UP000001593">
    <property type="component" value="Unassembled WGS sequence"/>
</dbReference>
<evidence type="ECO:0000256" key="9">
    <source>
        <dbReference type="ARBA" id="ARBA00023002"/>
    </source>
</evidence>
<dbReference type="eggNOG" id="KOG0156">
    <property type="taxonomic scope" value="Eukaryota"/>
</dbReference>
<dbReference type="PANTHER" id="PTHR24289:SF1">
    <property type="entry name" value="STEROID 17-ALPHA-HYDROXYLASE_17,20 LYASE"/>
    <property type="match status" value="1"/>
</dbReference>
<evidence type="ECO:0000313" key="24">
    <source>
        <dbReference type="Proteomes" id="UP000001593"/>
    </source>
</evidence>
<dbReference type="GO" id="GO:0008289">
    <property type="term" value="F:lipid binding"/>
    <property type="evidence" value="ECO:0007669"/>
    <property type="project" value="UniProtKB-KW"/>
</dbReference>
<evidence type="ECO:0000256" key="10">
    <source>
        <dbReference type="ARBA" id="ARBA00023004"/>
    </source>
</evidence>
<dbReference type="GO" id="GO:0020037">
    <property type="term" value="F:heme binding"/>
    <property type="evidence" value="ECO:0007669"/>
    <property type="project" value="InterPro"/>
</dbReference>
<keyword evidence="8" id="KW-0492">Microsome</keyword>
<evidence type="ECO:0000256" key="16">
    <source>
        <dbReference type="ARBA" id="ARBA00044217"/>
    </source>
</evidence>
<dbReference type="InterPro" id="IPR036396">
    <property type="entry name" value="Cyt_P450_sf"/>
</dbReference>
<dbReference type="Pfam" id="PF00067">
    <property type="entry name" value="p450"/>
    <property type="match status" value="1"/>
</dbReference>
<dbReference type="HOGENOM" id="CLU_001570_22_0_1"/>
<evidence type="ECO:0000256" key="20">
    <source>
        <dbReference type="ARBA" id="ARBA00044342"/>
    </source>
</evidence>
<dbReference type="EMBL" id="DS469561">
    <property type="protein sequence ID" value="EDO42736.1"/>
    <property type="molecule type" value="Genomic_DNA"/>
</dbReference>
<keyword evidence="12" id="KW-0446">Lipid-binding</keyword>
<evidence type="ECO:0000256" key="15">
    <source>
        <dbReference type="ARBA" id="ARBA00044116"/>
    </source>
</evidence>
<dbReference type="InterPro" id="IPR002401">
    <property type="entry name" value="Cyt_P450_E_grp-I"/>
</dbReference>
<evidence type="ECO:0000256" key="4">
    <source>
        <dbReference type="ARBA" id="ARBA00010617"/>
    </source>
</evidence>
<dbReference type="GO" id="GO:0005506">
    <property type="term" value="F:iron ion binding"/>
    <property type="evidence" value="ECO:0007669"/>
    <property type="project" value="InterPro"/>
</dbReference>
<keyword evidence="24" id="KW-1185">Reference proteome</keyword>
<evidence type="ECO:0000256" key="14">
    <source>
        <dbReference type="ARBA" id="ARBA00044040"/>
    </source>
</evidence>
<dbReference type="GO" id="GO:0008610">
    <property type="term" value="P:lipid biosynthetic process"/>
    <property type="evidence" value="ECO:0007669"/>
    <property type="project" value="UniProtKB-ARBA"/>
</dbReference>
<feature type="binding site" description="axial binding residue" evidence="21">
    <location>
        <position position="415"/>
    </location>
    <ligand>
        <name>heme</name>
        <dbReference type="ChEBI" id="CHEBI:30413"/>
    </ligand>
    <ligandPart>
        <name>Fe</name>
        <dbReference type="ChEBI" id="CHEBI:18248"/>
    </ligandPart>
</feature>
<dbReference type="GO" id="GO:0005789">
    <property type="term" value="C:endoplasmic reticulum membrane"/>
    <property type="evidence" value="ECO:0007669"/>
    <property type="project" value="UniProtKB-SubCell"/>
</dbReference>
<keyword evidence="13" id="KW-0472">Membrane</keyword>
<dbReference type="PRINTS" id="PR00463">
    <property type="entry name" value="EP450I"/>
</dbReference>
<dbReference type="FunFam" id="1.10.630.10:FF:000049">
    <property type="entry name" value="steroid 21-hydroxylase isoform X1"/>
    <property type="match status" value="1"/>
</dbReference>
<evidence type="ECO:0000256" key="6">
    <source>
        <dbReference type="ARBA" id="ARBA00022723"/>
    </source>
</evidence>
<evidence type="ECO:0000256" key="18">
    <source>
        <dbReference type="ARBA" id="ARBA00044282"/>
    </source>
</evidence>
<accession>A7S0I4</accession>
<evidence type="ECO:0000256" key="22">
    <source>
        <dbReference type="RuleBase" id="RU000461"/>
    </source>
</evidence>
<comment type="similarity">
    <text evidence="4 22">Belongs to the cytochrome P450 family.</text>
</comment>
<keyword evidence="7" id="KW-0256">Endoplasmic reticulum</keyword>
<name>A7S0I4_NEMVE</name>
<keyword evidence="5 21" id="KW-0349">Heme</keyword>
<dbReference type="SUPFAM" id="SSF48264">
    <property type="entry name" value="Cytochrome P450"/>
    <property type="match status" value="1"/>
</dbReference>
<dbReference type="InterPro" id="IPR017972">
    <property type="entry name" value="Cyt_P450_CS"/>
</dbReference>
<dbReference type="EC" id="1.14.14.16" evidence="14"/>
<keyword evidence="9 22" id="KW-0560">Oxidoreductase</keyword>
<keyword evidence="11 22" id="KW-0503">Monooxygenase</keyword>
<dbReference type="GO" id="GO:0004509">
    <property type="term" value="F:steroid 21-monooxygenase activity"/>
    <property type="evidence" value="ECO:0007669"/>
    <property type="project" value="UniProtKB-EC"/>
</dbReference>
<dbReference type="OrthoDB" id="1470350at2759"/>
<dbReference type="GO" id="GO:0042448">
    <property type="term" value="P:progesterone metabolic process"/>
    <property type="evidence" value="ECO:0000318"/>
    <property type="project" value="GO_Central"/>
</dbReference>
<dbReference type="KEGG" id="nve:5514589"/>
<evidence type="ECO:0000256" key="11">
    <source>
        <dbReference type="ARBA" id="ARBA00023033"/>
    </source>
</evidence>
<evidence type="ECO:0000256" key="5">
    <source>
        <dbReference type="ARBA" id="ARBA00022617"/>
    </source>
</evidence>